<name>A0ABY5ZCT8_9ACTN</name>
<dbReference type="NCBIfam" id="NF006588">
    <property type="entry name" value="PRK09120.1"/>
    <property type="match status" value="1"/>
</dbReference>
<dbReference type="PANTHER" id="PTHR42964">
    <property type="entry name" value="ENOYL-COA HYDRATASE"/>
    <property type="match status" value="1"/>
</dbReference>
<evidence type="ECO:0000256" key="1">
    <source>
        <dbReference type="ARBA" id="ARBA00005254"/>
    </source>
</evidence>
<dbReference type="RefSeq" id="WP_260728632.1">
    <property type="nucleotide sequence ID" value="NZ_BAAABS010000015.1"/>
</dbReference>
<evidence type="ECO:0000313" key="4">
    <source>
        <dbReference type="Proteomes" id="UP001058271"/>
    </source>
</evidence>
<dbReference type="Proteomes" id="UP001058271">
    <property type="component" value="Chromosome"/>
</dbReference>
<dbReference type="GO" id="GO:0016829">
    <property type="term" value="F:lyase activity"/>
    <property type="evidence" value="ECO:0007669"/>
    <property type="project" value="UniProtKB-KW"/>
</dbReference>
<dbReference type="PANTHER" id="PTHR42964:SF1">
    <property type="entry name" value="POLYKETIDE BIOSYNTHESIS ENOYL-COA HYDRATASE PKSH-RELATED"/>
    <property type="match status" value="1"/>
</dbReference>
<dbReference type="Gene3D" id="6.10.250.2850">
    <property type="match status" value="1"/>
</dbReference>
<dbReference type="InterPro" id="IPR051683">
    <property type="entry name" value="Enoyl-CoA_Hydratase/Isomerase"/>
</dbReference>
<dbReference type="InterPro" id="IPR029045">
    <property type="entry name" value="ClpP/crotonase-like_dom_sf"/>
</dbReference>
<protein>
    <submittedName>
        <fullName evidence="3">p-hydroxycinnamoyl CoA hydratase/lyase</fullName>
        <ecNumber evidence="3">4.2.1.101</ecNumber>
    </submittedName>
</protein>
<sequence>MSDFESNYETVLVDQRDDGATWITFNRPEKRNAMNPTMHYEMVDVLGRLEADDRTRVLIFTGAGNSWVAGQDIEEYFRQQDNDPVSLAASSRASQEWRWRRLWTYPKPTIAMVNGWCFGGGFTQLTACDLAIAADEAKFGLSEVNWGILPGGYVSRAIKEVLGYRDIMRLILTGDPIDGKEAERLGLVNKSVPLAELRDETERLVAKLLEKNSAVLNATKQAYKFVKDMGVLEAEEYLKVKQIALRATDPEKGRDNGTTQFLDDKTYRPGLGSYDRKVAQL</sequence>
<organism evidence="3 4">
    <name type="scientific">Dactylosporangium roseum</name>
    <dbReference type="NCBI Taxonomy" id="47989"/>
    <lineage>
        <taxon>Bacteria</taxon>
        <taxon>Bacillati</taxon>
        <taxon>Actinomycetota</taxon>
        <taxon>Actinomycetes</taxon>
        <taxon>Micromonosporales</taxon>
        <taxon>Micromonosporaceae</taxon>
        <taxon>Dactylosporangium</taxon>
    </lineage>
</organism>
<proteinExistence type="inferred from homology"/>
<gene>
    <name evidence="3" type="ORF">Drose_13935</name>
</gene>
<dbReference type="InterPro" id="IPR018376">
    <property type="entry name" value="Enoyl-CoA_hyd/isom_CS"/>
</dbReference>
<keyword evidence="3" id="KW-0456">Lyase</keyword>
<dbReference type="Pfam" id="PF00378">
    <property type="entry name" value="ECH_1"/>
    <property type="match status" value="1"/>
</dbReference>
<dbReference type="CDD" id="cd06558">
    <property type="entry name" value="crotonase-like"/>
    <property type="match status" value="1"/>
</dbReference>
<accession>A0ABY5ZCT8</accession>
<comment type="similarity">
    <text evidence="1 2">Belongs to the enoyl-CoA hydratase/isomerase family.</text>
</comment>
<evidence type="ECO:0000256" key="2">
    <source>
        <dbReference type="RuleBase" id="RU003707"/>
    </source>
</evidence>
<dbReference type="PROSITE" id="PS00166">
    <property type="entry name" value="ENOYL_COA_HYDRATASE"/>
    <property type="match status" value="1"/>
</dbReference>
<dbReference type="EMBL" id="CP073721">
    <property type="protein sequence ID" value="UWZ39232.1"/>
    <property type="molecule type" value="Genomic_DNA"/>
</dbReference>
<evidence type="ECO:0000313" key="3">
    <source>
        <dbReference type="EMBL" id="UWZ39232.1"/>
    </source>
</evidence>
<dbReference type="SUPFAM" id="SSF52096">
    <property type="entry name" value="ClpP/crotonase"/>
    <property type="match status" value="1"/>
</dbReference>
<dbReference type="EC" id="4.2.1.101" evidence="3"/>
<dbReference type="Gene3D" id="3.90.226.10">
    <property type="entry name" value="2-enoyl-CoA Hydratase, Chain A, domain 1"/>
    <property type="match status" value="1"/>
</dbReference>
<reference evidence="3" key="1">
    <citation type="submission" date="2021-04" db="EMBL/GenBank/DDBJ databases">
        <title>Biosynthetic gene clusters of Dactylosporangioum roseum.</title>
        <authorList>
            <person name="Hartkoorn R.C."/>
            <person name="Beaudoing E."/>
            <person name="Hot D."/>
            <person name="Moureu S."/>
        </authorList>
    </citation>
    <scope>NUCLEOTIDE SEQUENCE</scope>
    <source>
        <strain evidence="3">NRRL B-16295</strain>
    </source>
</reference>
<dbReference type="InterPro" id="IPR001753">
    <property type="entry name" value="Enoyl-CoA_hydra/iso"/>
</dbReference>
<keyword evidence="4" id="KW-1185">Reference proteome</keyword>